<dbReference type="AlphaFoldDB" id="A0A1R2C451"/>
<evidence type="ECO:0000256" key="1">
    <source>
        <dbReference type="SAM" id="Coils"/>
    </source>
</evidence>
<gene>
    <name evidence="2" type="ORF">SteCoe_15194</name>
</gene>
<evidence type="ECO:0000313" key="3">
    <source>
        <dbReference type="Proteomes" id="UP000187209"/>
    </source>
</evidence>
<dbReference type="Proteomes" id="UP000187209">
    <property type="component" value="Unassembled WGS sequence"/>
</dbReference>
<keyword evidence="1" id="KW-0175">Coiled coil</keyword>
<accession>A0A1R2C451</accession>
<sequence length="452" mass="53623">MDDYFKEFKTKGKAKKGTEFTNTMKVVKAAIINSRKKIKEKFGKIKFGSKNYHASMIKNLPLLEKIFVKLRKEKLKAKYSLELNFKDYNKVVKRLRENSKISHEILTLDEDELKIREMKLEADLKLKEYEAQLNAEKLKHQLLQDLHEKAKIRQEQLNKQKKQLQDISPLKTRPKFMDIEESYKSKIELPELERRKAELAKKRIMLKPISRQEMIEHVKKYNEYSVEAEKKRTVKYLESVEKDTHLINKIKRNQIIENEEMKAKKKAQFEKRKRYAELVREIFAPKIDEKSESDCEKDIKDMKEVIKNPTSKDNPKNEEVLQKDDPHSILEKVKKVVLKRKNKSFIESKTPEIQKETKFDYLAEKRKQRSIINNSYSLDEAYKSLQDLSIKTNKSQALKDIKKLEKLAIIQEYKIKGTNPKNADILEIEEKLNDFLMESVRAKISLCVKNEN</sequence>
<evidence type="ECO:0000313" key="2">
    <source>
        <dbReference type="EMBL" id="OMJ83786.1"/>
    </source>
</evidence>
<dbReference type="OrthoDB" id="326343at2759"/>
<proteinExistence type="predicted"/>
<dbReference type="EMBL" id="MPUH01000291">
    <property type="protein sequence ID" value="OMJ83786.1"/>
    <property type="molecule type" value="Genomic_DNA"/>
</dbReference>
<comment type="caution">
    <text evidence="2">The sequence shown here is derived from an EMBL/GenBank/DDBJ whole genome shotgun (WGS) entry which is preliminary data.</text>
</comment>
<organism evidence="2 3">
    <name type="scientific">Stentor coeruleus</name>
    <dbReference type="NCBI Taxonomy" id="5963"/>
    <lineage>
        <taxon>Eukaryota</taxon>
        <taxon>Sar</taxon>
        <taxon>Alveolata</taxon>
        <taxon>Ciliophora</taxon>
        <taxon>Postciliodesmatophora</taxon>
        <taxon>Heterotrichea</taxon>
        <taxon>Heterotrichida</taxon>
        <taxon>Stentoridae</taxon>
        <taxon>Stentor</taxon>
    </lineage>
</organism>
<keyword evidence="3" id="KW-1185">Reference proteome</keyword>
<protein>
    <submittedName>
        <fullName evidence="2">Uncharacterized protein</fullName>
    </submittedName>
</protein>
<reference evidence="2 3" key="1">
    <citation type="submission" date="2016-11" db="EMBL/GenBank/DDBJ databases">
        <title>The macronuclear genome of Stentor coeruleus: a giant cell with tiny introns.</title>
        <authorList>
            <person name="Slabodnick M."/>
            <person name="Ruby J.G."/>
            <person name="Reiff S.B."/>
            <person name="Swart E.C."/>
            <person name="Gosai S."/>
            <person name="Prabakaran S."/>
            <person name="Witkowska E."/>
            <person name="Larue G.E."/>
            <person name="Fisher S."/>
            <person name="Freeman R.M."/>
            <person name="Gunawardena J."/>
            <person name="Chu W."/>
            <person name="Stover N.A."/>
            <person name="Gregory B.D."/>
            <person name="Nowacki M."/>
            <person name="Derisi J."/>
            <person name="Roy S.W."/>
            <person name="Marshall W.F."/>
            <person name="Sood P."/>
        </authorList>
    </citation>
    <scope>NUCLEOTIDE SEQUENCE [LARGE SCALE GENOMIC DNA]</scope>
    <source>
        <strain evidence="2">WM001</strain>
    </source>
</reference>
<feature type="coiled-coil region" evidence="1">
    <location>
        <begin position="119"/>
        <end position="167"/>
    </location>
</feature>
<name>A0A1R2C451_9CILI</name>